<feature type="transmembrane region" description="Helical" evidence="1">
    <location>
        <begin position="106"/>
        <end position="127"/>
    </location>
</feature>
<sequence>MATFNNLTDPLSKFCGHPFWNVSTAWDTYDPDLGLCLERTVLVWGPCLFLWVCAPAYIMKQRQTSEPAIPSSPLLYFKVVFSLLAAAAAVAELSLVEILSASSYDFVTPLTLILSYASTVLSIAQYILYLFSFSSNCCTVLILSCLQVFLVLFGRRCGERSNGLIWLFWLTMVLCGVPQLKSSLSSTVYNDGPLEMTIAFLVQYIAAVLLLSLNSFADNPPNSHLLNK</sequence>
<keyword evidence="3" id="KW-1185">Reference proteome</keyword>
<gene>
    <name evidence="2" type="primary">Abcc1-L4</name>
    <name evidence="2" type="ORF">Hamer_G014044</name>
</gene>
<protein>
    <submittedName>
        <fullName evidence="2">Multidrug resistance-associated protein 1-like 4</fullName>
    </submittedName>
</protein>
<evidence type="ECO:0000313" key="3">
    <source>
        <dbReference type="Proteomes" id="UP000747542"/>
    </source>
</evidence>
<feature type="transmembrane region" description="Helical" evidence="1">
    <location>
        <begin position="165"/>
        <end position="184"/>
    </location>
</feature>
<evidence type="ECO:0000256" key="1">
    <source>
        <dbReference type="SAM" id="Phobius"/>
    </source>
</evidence>
<feature type="transmembrane region" description="Helical" evidence="1">
    <location>
        <begin position="41"/>
        <end position="59"/>
    </location>
</feature>
<evidence type="ECO:0000313" key="2">
    <source>
        <dbReference type="EMBL" id="KAG7161405.1"/>
    </source>
</evidence>
<dbReference type="EMBL" id="JAHLQT010029499">
    <property type="protein sequence ID" value="KAG7161405.1"/>
    <property type="molecule type" value="Genomic_DNA"/>
</dbReference>
<feature type="non-terminal residue" evidence="2">
    <location>
        <position position="1"/>
    </location>
</feature>
<keyword evidence="1" id="KW-1133">Transmembrane helix</keyword>
<dbReference type="AlphaFoldDB" id="A0A8J5MRM3"/>
<feature type="transmembrane region" description="Helical" evidence="1">
    <location>
        <begin position="79"/>
        <end position="99"/>
    </location>
</feature>
<feature type="transmembrane region" description="Helical" evidence="1">
    <location>
        <begin position="196"/>
        <end position="217"/>
    </location>
</feature>
<keyword evidence="1" id="KW-0472">Membrane</keyword>
<name>A0A8J5MRM3_HOMAM</name>
<dbReference type="Proteomes" id="UP000747542">
    <property type="component" value="Unassembled WGS sequence"/>
</dbReference>
<proteinExistence type="predicted"/>
<keyword evidence="1" id="KW-0812">Transmembrane</keyword>
<organism evidence="2 3">
    <name type="scientific">Homarus americanus</name>
    <name type="common">American lobster</name>
    <dbReference type="NCBI Taxonomy" id="6706"/>
    <lineage>
        <taxon>Eukaryota</taxon>
        <taxon>Metazoa</taxon>
        <taxon>Ecdysozoa</taxon>
        <taxon>Arthropoda</taxon>
        <taxon>Crustacea</taxon>
        <taxon>Multicrustacea</taxon>
        <taxon>Malacostraca</taxon>
        <taxon>Eumalacostraca</taxon>
        <taxon>Eucarida</taxon>
        <taxon>Decapoda</taxon>
        <taxon>Pleocyemata</taxon>
        <taxon>Astacidea</taxon>
        <taxon>Nephropoidea</taxon>
        <taxon>Nephropidae</taxon>
        <taxon>Homarus</taxon>
    </lineage>
</organism>
<reference evidence="2" key="1">
    <citation type="journal article" date="2021" name="Sci. Adv.">
        <title>The American lobster genome reveals insights on longevity, neural, and immune adaptations.</title>
        <authorList>
            <person name="Polinski J.M."/>
            <person name="Zimin A.V."/>
            <person name="Clark K.F."/>
            <person name="Kohn A.B."/>
            <person name="Sadowski N."/>
            <person name="Timp W."/>
            <person name="Ptitsyn A."/>
            <person name="Khanna P."/>
            <person name="Romanova D.Y."/>
            <person name="Williams P."/>
            <person name="Greenwood S.J."/>
            <person name="Moroz L.L."/>
            <person name="Walt D.R."/>
            <person name="Bodnar A.G."/>
        </authorList>
    </citation>
    <scope>NUCLEOTIDE SEQUENCE</scope>
    <source>
        <strain evidence="2">GMGI-L3</strain>
    </source>
</reference>
<accession>A0A8J5MRM3</accession>
<comment type="caution">
    <text evidence="2">The sequence shown here is derived from an EMBL/GenBank/DDBJ whole genome shotgun (WGS) entry which is preliminary data.</text>
</comment>
<feature type="transmembrane region" description="Helical" evidence="1">
    <location>
        <begin position="133"/>
        <end position="153"/>
    </location>
</feature>